<comment type="caution">
    <text evidence="2">The sequence shown here is derived from an EMBL/GenBank/DDBJ whole genome shotgun (WGS) entry which is preliminary data.</text>
</comment>
<feature type="compositionally biased region" description="Polar residues" evidence="1">
    <location>
        <begin position="1"/>
        <end position="11"/>
    </location>
</feature>
<proteinExistence type="predicted"/>
<accession>A0A5B0QA83</accession>
<organism evidence="2 3">
    <name type="scientific">Puccinia graminis f. sp. tritici</name>
    <dbReference type="NCBI Taxonomy" id="56615"/>
    <lineage>
        <taxon>Eukaryota</taxon>
        <taxon>Fungi</taxon>
        <taxon>Dikarya</taxon>
        <taxon>Basidiomycota</taxon>
        <taxon>Pucciniomycotina</taxon>
        <taxon>Pucciniomycetes</taxon>
        <taxon>Pucciniales</taxon>
        <taxon>Pucciniaceae</taxon>
        <taxon>Puccinia</taxon>
    </lineage>
</organism>
<name>A0A5B0QA83_PUCGR</name>
<dbReference type="OrthoDB" id="10320088at2759"/>
<evidence type="ECO:0000256" key="1">
    <source>
        <dbReference type="SAM" id="MobiDB-lite"/>
    </source>
</evidence>
<feature type="region of interest" description="Disordered" evidence="1">
    <location>
        <begin position="1"/>
        <end position="68"/>
    </location>
</feature>
<evidence type="ECO:0000313" key="2">
    <source>
        <dbReference type="EMBL" id="KAA1110138.1"/>
    </source>
</evidence>
<dbReference type="EMBL" id="VSWC01000027">
    <property type="protein sequence ID" value="KAA1110138.1"/>
    <property type="molecule type" value="Genomic_DNA"/>
</dbReference>
<sequence length="331" mass="37380">MSESSETSFERLQSPARAPRSPASEAPRSPPSDQLDPPSPESIEVMNNHPDDSGTDDDQAQELGGEERLTLVEERVTSVIGFEHGRSIENLPTMARVMRQMQIGQERMHILNRVMARLLDLEYSVRARENEGSTRERSGTRVPNRAREPESPAHLLDGLLEVLRRQFGAVLVTARLQGHSTEERESIINECQARITAIRTQELVMTNEIISGFGGRVLLEENEFRAEIVRNLNERADFRAIMEDLNRVYEMVRLMKAAGILTEDGNPVRPSRNRARFVSESTDGAEDSISRDQMNVAGILGALRFLRSPRVRPNGRERESEFNCFPLFGED</sequence>
<protein>
    <submittedName>
        <fullName evidence="2">Uncharacterized protein</fullName>
    </submittedName>
</protein>
<dbReference type="Proteomes" id="UP000324748">
    <property type="component" value="Unassembled WGS sequence"/>
</dbReference>
<keyword evidence="3" id="KW-1185">Reference proteome</keyword>
<feature type="region of interest" description="Disordered" evidence="1">
    <location>
        <begin position="128"/>
        <end position="149"/>
    </location>
</feature>
<feature type="compositionally biased region" description="Low complexity" evidence="1">
    <location>
        <begin position="14"/>
        <end position="36"/>
    </location>
</feature>
<gene>
    <name evidence="2" type="ORF">PGT21_011856</name>
</gene>
<evidence type="ECO:0000313" key="3">
    <source>
        <dbReference type="Proteomes" id="UP000324748"/>
    </source>
</evidence>
<reference evidence="2 3" key="1">
    <citation type="submission" date="2019-05" db="EMBL/GenBank/DDBJ databases">
        <title>Emergence of the Ug99 lineage of the wheat stem rust pathogen through somatic hybridization.</title>
        <authorList>
            <person name="Li F."/>
            <person name="Upadhyaya N.M."/>
            <person name="Sperschneider J."/>
            <person name="Matny O."/>
            <person name="Nguyen-Phuc H."/>
            <person name="Mago R."/>
            <person name="Raley C."/>
            <person name="Miller M.E."/>
            <person name="Silverstein K.A.T."/>
            <person name="Henningsen E."/>
            <person name="Hirsch C.D."/>
            <person name="Visser B."/>
            <person name="Pretorius Z.A."/>
            <person name="Steffenson B.J."/>
            <person name="Schwessinger B."/>
            <person name="Dodds P.N."/>
            <person name="Figueroa M."/>
        </authorList>
    </citation>
    <scope>NUCLEOTIDE SEQUENCE [LARGE SCALE GENOMIC DNA]</scope>
    <source>
        <strain evidence="2">21-0</strain>
    </source>
</reference>
<dbReference type="AlphaFoldDB" id="A0A5B0QA83"/>